<dbReference type="AlphaFoldDB" id="A0A4Y7Q2Z8"/>
<dbReference type="SUPFAM" id="SSF50249">
    <property type="entry name" value="Nucleic acid-binding proteins"/>
    <property type="match status" value="1"/>
</dbReference>
<reference evidence="2 3" key="1">
    <citation type="submission" date="2018-06" db="EMBL/GenBank/DDBJ databases">
        <title>A transcriptomic atlas of mushroom development highlights an independent origin of complex multicellularity.</title>
        <authorList>
            <consortium name="DOE Joint Genome Institute"/>
            <person name="Krizsan K."/>
            <person name="Almasi E."/>
            <person name="Merenyi Z."/>
            <person name="Sahu N."/>
            <person name="Viragh M."/>
            <person name="Koszo T."/>
            <person name="Mondo S."/>
            <person name="Kiss B."/>
            <person name="Balint B."/>
            <person name="Kues U."/>
            <person name="Barry K."/>
            <person name="Hegedus J.C."/>
            <person name="Henrissat B."/>
            <person name="Johnson J."/>
            <person name="Lipzen A."/>
            <person name="Ohm R."/>
            <person name="Nagy I."/>
            <person name="Pangilinan J."/>
            <person name="Yan J."/>
            <person name="Xiong Y."/>
            <person name="Grigoriev I.V."/>
            <person name="Hibbett D.S."/>
            <person name="Nagy L.G."/>
        </authorList>
    </citation>
    <scope>NUCLEOTIDE SEQUENCE [LARGE SCALE GENOMIC DNA]</scope>
    <source>
        <strain evidence="2 3">SZMC22713</strain>
    </source>
</reference>
<keyword evidence="3" id="KW-1185">Reference proteome</keyword>
<gene>
    <name evidence="2" type="ORF">BD410DRAFT_815222</name>
</gene>
<sequence length="338" mass="37117">MSRFRVFLGAPSRSALSNDSSRFRWHTVTSSSRVKLSYHEETLAEASEYILPPATLEAASTRISQACKSVSFAGEDEVEEPDDIKWEPDNEGVSHLLIWHVTETTMISWPPTEPRSMELSENSSENLFHISTRSAGADRVSSMFETQETQDTESFARSDASSIAAFPNFYIQLHSLTSLGALPGLIRSKGRGSHKVNTVVAVLELEGPDDIIIRKGPDAGNQVALLKMVVGDESGSICKLTVWRDVAESWGGRMDDVAVVRGDVVSIENLLASQVDSAAPALTASPKLKPKLTICYRTLPTTLEDRRLRPDLRLGESDAVVRKVSTTVRWFQGLAGLR</sequence>
<dbReference type="InterPro" id="IPR049507">
    <property type="entry name" value="SHLD2_OB1"/>
</dbReference>
<dbReference type="Gene3D" id="2.40.50.140">
    <property type="entry name" value="Nucleic acid-binding proteins"/>
    <property type="match status" value="1"/>
</dbReference>
<dbReference type="OrthoDB" id="2570580at2759"/>
<dbReference type="VEuPathDB" id="FungiDB:BD410DRAFT_815222"/>
<dbReference type="STRING" id="50990.A0A4Y7Q2Z8"/>
<evidence type="ECO:0000259" key="1">
    <source>
        <dbReference type="Pfam" id="PF21669"/>
    </source>
</evidence>
<organism evidence="2 3">
    <name type="scientific">Rickenella mellea</name>
    <dbReference type="NCBI Taxonomy" id="50990"/>
    <lineage>
        <taxon>Eukaryota</taxon>
        <taxon>Fungi</taxon>
        <taxon>Dikarya</taxon>
        <taxon>Basidiomycota</taxon>
        <taxon>Agaricomycotina</taxon>
        <taxon>Agaricomycetes</taxon>
        <taxon>Hymenochaetales</taxon>
        <taxon>Rickenellaceae</taxon>
        <taxon>Rickenella</taxon>
    </lineage>
</organism>
<dbReference type="InterPro" id="IPR012340">
    <property type="entry name" value="NA-bd_OB-fold"/>
</dbReference>
<dbReference type="EMBL" id="ML170178">
    <property type="protein sequence ID" value="TDL21815.1"/>
    <property type="molecule type" value="Genomic_DNA"/>
</dbReference>
<proteinExistence type="predicted"/>
<accession>A0A4Y7Q2Z8</accession>
<evidence type="ECO:0000313" key="2">
    <source>
        <dbReference type="EMBL" id="TDL21815.1"/>
    </source>
</evidence>
<feature type="domain" description="Shieldin complex subunit 2 first OB fold" evidence="1">
    <location>
        <begin position="191"/>
        <end position="268"/>
    </location>
</feature>
<name>A0A4Y7Q2Z8_9AGAM</name>
<dbReference type="Proteomes" id="UP000294933">
    <property type="component" value="Unassembled WGS sequence"/>
</dbReference>
<dbReference type="Pfam" id="PF21669">
    <property type="entry name" value="SHLD2_OB1"/>
    <property type="match status" value="1"/>
</dbReference>
<evidence type="ECO:0000313" key="3">
    <source>
        <dbReference type="Proteomes" id="UP000294933"/>
    </source>
</evidence>
<protein>
    <recommendedName>
        <fullName evidence="1">Shieldin complex subunit 2 first OB fold domain-containing protein</fullName>
    </recommendedName>
</protein>